<dbReference type="Gene3D" id="1.10.10.60">
    <property type="entry name" value="Homeodomain-like"/>
    <property type="match status" value="1"/>
</dbReference>
<keyword evidence="2" id="KW-0804">Transcription</keyword>
<keyword evidence="1" id="KW-0805">Transcription regulation</keyword>
<organism evidence="4 5">
    <name type="scientific">Actinoallomurus oryzae</name>
    <dbReference type="NCBI Taxonomy" id="502180"/>
    <lineage>
        <taxon>Bacteria</taxon>
        <taxon>Bacillati</taxon>
        <taxon>Actinomycetota</taxon>
        <taxon>Actinomycetes</taxon>
        <taxon>Streptosporangiales</taxon>
        <taxon>Thermomonosporaceae</taxon>
        <taxon>Actinoallomurus</taxon>
    </lineage>
</organism>
<dbReference type="InterPro" id="IPR009057">
    <property type="entry name" value="Homeodomain-like_sf"/>
</dbReference>
<keyword evidence="5" id="KW-1185">Reference proteome</keyword>
<gene>
    <name evidence="4" type="ORF">GCM10023191_098680</name>
</gene>
<dbReference type="EMBL" id="BAABHF010000067">
    <property type="protein sequence ID" value="GAA4520978.1"/>
    <property type="molecule type" value="Genomic_DNA"/>
</dbReference>
<evidence type="ECO:0000313" key="5">
    <source>
        <dbReference type="Proteomes" id="UP001500503"/>
    </source>
</evidence>
<proteinExistence type="predicted"/>
<evidence type="ECO:0000313" key="4">
    <source>
        <dbReference type="EMBL" id="GAA4520978.1"/>
    </source>
</evidence>
<evidence type="ECO:0000256" key="2">
    <source>
        <dbReference type="ARBA" id="ARBA00023163"/>
    </source>
</evidence>
<dbReference type="InterPro" id="IPR018060">
    <property type="entry name" value="HTH_AraC"/>
</dbReference>
<dbReference type="PROSITE" id="PS01124">
    <property type="entry name" value="HTH_ARAC_FAMILY_2"/>
    <property type="match status" value="1"/>
</dbReference>
<dbReference type="SMART" id="SM00342">
    <property type="entry name" value="HTH_ARAC"/>
    <property type="match status" value="1"/>
</dbReference>
<comment type="caution">
    <text evidence="4">The sequence shown here is derived from an EMBL/GenBank/DDBJ whole genome shotgun (WGS) entry which is preliminary data.</text>
</comment>
<feature type="domain" description="HTH araC/xylS-type" evidence="3">
    <location>
        <begin position="1"/>
        <end position="59"/>
    </location>
</feature>
<dbReference type="Proteomes" id="UP001500503">
    <property type="component" value="Unassembled WGS sequence"/>
</dbReference>
<protein>
    <recommendedName>
        <fullName evidence="3">HTH araC/xylS-type domain-containing protein</fullName>
    </recommendedName>
</protein>
<dbReference type="Pfam" id="PF12833">
    <property type="entry name" value="HTH_18"/>
    <property type="match status" value="1"/>
</dbReference>
<evidence type="ECO:0000256" key="1">
    <source>
        <dbReference type="ARBA" id="ARBA00023015"/>
    </source>
</evidence>
<reference evidence="5" key="1">
    <citation type="journal article" date="2019" name="Int. J. Syst. Evol. Microbiol.">
        <title>The Global Catalogue of Microorganisms (GCM) 10K type strain sequencing project: providing services to taxonomists for standard genome sequencing and annotation.</title>
        <authorList>
            <consortium name="The Broad Institute Genomics Platform"/>
            <consortium name="The Broad Institute Genome Sequencing Center for Infectious Disease"/>
            <person name="Wu L."/>
            <person name="Ma J."/>
        </authorList>
    </citation>
    <scope>NUCLEOTIDE SEQUENCE [LARGE SCALE GENOMIC DNA]</scope>
    <source>
        <strain evidence="5">JCM 17933</strain>
    </source>
</reference>
<name>A0ABP8R8W1_9ACTN</name>
<evidence type="ECO:0000259" key="3">
    <source>
        <dbReference type="PROSITE" id="PS01124"/>
    </source>
</evidence>
<sequence length="218" mass="22515">MPLTRFLGGVRLDAARRKLLCTDESVADIAAQVGCASLGTFTTRFTRTIGVSPGRYRHAALLGEGAAGFGGDHTGMPFVHGSILIWSRSAGLPADRAVALTAVPISFPGAKPVRPCTGEHSYGSTHIAHVPPGDWMISVSTVGAGGEVVVPTAIIGPISVTPGAAVPVELDLQSLMEGDAPMPERSRSGCGTESDFSFLMGEHRLTCGGPAVERVPTL</sequence>
<dbReference type="SUPFAM" id="SSF46689">
    <property type="entry name" value="Homeodomain-like"/>
    <property type="match status" value="1"/>
</dbReference>
<accession>A0ABP8R8W1</accession>